<sequence length="496" mass="56074">MRFVIKNERLIPEPFVPEENRQQLKSIARFDHLSTIPLKQFNYSPPLQELLIGKALLLDEIPFTLQTLYEHYLHGHLSFQKGIQEGSCMRCGNRDPHLFGDMSCSRCHEEKCRYCRCCIMMGRVSSCTPLITWTGPTRDNQIAPFLQWNGQLSEGQKEASKQVVTAIQNHQKLLVWAVCGAGKTEVLFAGIHEALQTGKRICIASPRTDVIHELTPRLQNAFPHIPVVSLFGGSEQKNEYSPLTLLTTHQLYRFQAAFDAVIVDEVDAFPYAYDKTLQFAVEKARKKQSSLILLTATPSSKLKKQSRKGTLPTVKIPVRYHGHPLPVPNIAWAGNWQKKISKGKLPHSIAVWSKERLQQQKQAFIFFPHIETMQMALPIFQQLHPDIQSVHAEDPERKVKVKSMRRGDIPILLTTTILERGVTVPGVDVAVVGADDLGFKEAALVQISGRVGRRSDLPQGNITFFHHGKTMTMVKAVGHIRQMNKEGAKRGWLIHE</sequence>
<keyword evidence="6" id="KW-0347">Helicase</keyword>
<keyword evidence="3" id="KW-0238">DNA-binding</keyword>
<evidence type="ECO:0000313" key="7">
    <source>
        <dbReference type="Proteomes" id="UP000276770"/>
    </source>
</evidence>
<evidence type="ECO:0000313" key="6">
    <source>
        <dbReference type="EMBL" id="RLQ96802.1"/>
    </source>
</evidence>
<dbReference type="GO" id="GO:0006302">
    <property type="term" value="P:double-strand break repair"/>
    <property type="evidence" value="ECO:0007669"/>
    <property type="project" value="TreeGrafter"/>
</dbReference>
<dbReference type="EMBL" id="RCVZ01000003">
    <property type="protein sequence ID" value="RLQ96802.1"/>
    <property type="molecule type" value="Genomic_DNA"/>
</dbReference>
<dbReference type="GO" id="GO:0003677">
    <property type="term" value="F:DNA binding"/>
    <property type="evidence" value="ECO:0007669"/>
    <property type="project" value="UniProtKB-KW"/>
</dbReference>
<proteinExistence type="predicted"/>
<dbReference type="InterPro" id="IPR027417">
    <property type="entry name" value="P-loop_NTPase"/>
</dbReference>
<dbReference type="PROSITE" id="PS51192">
    <property type="entry name" value="HELICASE_ATP_BIND_1"/>
    <property type="match status" value="1"/>
</dbReference>
<dbReference type="GO" id="GO:0016787">
    <property type="term" value="F:hydrolase activity"/>
    <property type="evidence" value="ECO:0007669"/>
    <property type="project" value="InterPro"/>
</dbReference>
<gene>
    <name evidence="6" type="ORF">D9X91_06795</name>
</gene>
<keyword evidence="6" id="KW-0378">Hydrolase</keyword>
<dbReference type="PANTHER" id="PTHR30580">
    <property type="entry name" value="PRIMOSOMAL PROTEIN N"/>
    <property type="match status" value="1"/>
</dbReference>
<name>A0A3L7K7U9_9BACI</name>
<comment type="caution">
    <text evidence="6">The sequence shown here is derived from an EMBL/GenBank/DDBJ whole genome shotgun (WGS) entry which is preliminary data.</text>
</comment>
<dbReference type="FunFam" id="3.40.50.300:FF:001736">
    <property type="entry name" value="COMF operon protein 1"/>
    <property type="match status" value="1"/>
</dbReference>
<dbReference type="GO" id="GO:0005524">
    <property type="term" value="F:ATP binding"/>
    <property type="evidence" value="ECO:0007669"/>
    <property type="project" value="UniProtKB-KW"/>
</dbReference>
<keyword evidence="1" id="KW-0547">Nucleotide-binding</keyword>
<dbReference type="CDD" id="cd17925">
    <property type="entry name" value="DEXDc_ComFA"/>
    <property type="match status" value="1"/>
</dbReference>
<evidence type="ECO:0000256" key="2">
    <source>
        <dbReference type="ARBA" id="ARBA00022840"/>
    </source>
</evidence>
<dbReference type="Gene3D" id="3.40.50.300">
    <property type="entry name" value="P-loop containing nucleotide triphosphate hydrolases"/>
    <property type="match status" value="2"/>
</dbReference>
<dbReference type="PANTHER" id="PTHR30580:SF1">
    <property type="entry name" value="COMF OPERON PROTEIN 1"/>
    <property type="match status" value="1"/>
</dbReference>
<dbReference type="InterPro" id="IPR006935">
    <property type="entry name" value="Helicase/UvrB_N"/>
</dbReference>
<dbReference type="Proteomes" id="UP000276770">
    <property type="component" value="Unassembled WGS sequence"/>
</dbReference>
<evidence type="ECO:0000259" key="4">
    <source>
        <dbReference type="PROSITE" id="PS51192"/>
    </source>
</evidence>
<dbReference type="Pfam" id="PF04851">
    <property type="entry name" value="ResIII"/>
    <property type="match status" value="1"/>
</dbReference>
<dbReference type="GO" id="GO:0006310">
    <property type="term" value="P:DNA recombination"/>
    <property type="evidence" value="ECO:0007669"/>
    <property type="project" value="TreeGrafter"/>
</dbReference>
<dbReference type="SMART" id="SM00487">
    <property type="entry name" value="DEXDc"/>
    <property type="match status" value="1"/>
</dbReference>
<reference evidence="6 7" key="1">
    <citation type="submission" date="2018-10" db="EMBL/GenBank/DDBJ databases">
        <title>Falsibacillus sp. genome draft.</title>
        <authorList>
            <person name="Shi S."/>
        </authorList>
    </citation>
    <scope>NUCLEOTIDE SEQUENCE [LARGE SCALE GENOMIC DNA]</scope>
    <source>
        <strain evidence="6 7">GY 10110</strain>
    </source>
</reference>
<dbReference type="AlphaFoldDB" id="A0A3L7K7U9"/>
<accession>A0A3L7K7U9</accession>
<keyword evidence="2" id="KW-0067">ATP-binding</keyword>
<evidence type="ECO:0000256" key="1">
    <source>
        <dbReference type="ARBA" id="ARBA00022741"/>
    </source>
</evidence>
<dbReference type="GO" id="GO:0043138">
    <property type="term" value="F:3'-5' DNA helicase activity"/>
    <property type="evidence" value="ECO:0007669"/>
    <property type="project" value="TreeGrafter"/>
</dbReference>
<dbReference type="PROSITE" id="PS51194">
    <property type="entry name" value="HELICASE_CTER"/>
    <property type="match status" value="1"/>
</dbReference>
<dbReference type="InterPro" id="IPR001650">
    <property type="entry name" value="Helicase_C-like"/>
</dbReference>
<dbReference type="GO" id="GO:0006270">
    <property type="term" value="P:DNA replication initiation"/>
    <property type="evidence" value="ECO:0007669"/>
    <property type="project" value="TreeGrafter"/>
</dbReference>
<feature type="domain" description="Helicase ATP-binding" evidence="4">
    <location>
        <begin position="164"/>
        <end position="316"/>
    </location>
</feature>
<dbReference type="InterPro" id="IPR014001">
    <property type="entry name" value="Helicase_ATP-bd"/>
</dbReference>
<evidence type="ECO:0000259" key="5">
    <source>
        <dbReference type="PROSITE" id="PS51194"/>
    </source>
</evidence>
<protein>
    <submittedName>
        <fullName evidence="6">DEAD/DEAH box helicase</fullName>
    </submittedName>
</protein>
<feature type="domain" description="Helicase C-terminal" evidence="5">
    <location>
        <begin position="344"/>
        <end position="496"/>
    </location>
</feature>
<evidence type="ECO:0000256" key="3">
    <source>
        <dbReference type="ARBA" id="ARBA00023125"/>
    </source>
</evidence>
<organism evidence="6 7">
    <name type="scientific">Falsibacillus albus</name>
    <dbReference type="NCBI Taxonomy" id="2478915"/>
    <lineage>
        <taxon>Bacteria</taxon>
        <taxon>Bacillati</taxon>
        <taxon>Bacillota</taxon>
        <taxon>Bacilli</taxon>
        <taxon>Bacillales</taxon>
        <taxon>Bacillaceae</taxon>
        <taxon>Falsibacillus</taxon>
    </lineage>
</organism>
<dbReference type="Pfam" id="PF00271">
    <property type="entry name" value="Helicase_C"/>
    <property type="match status" value="1"/>
</dbReference>
<dbReference type="SMART" id="SM00490">
    <property type="entry name" value="HELICc"/>
    <property type="match status" value="1"/>
</dbReference>
<keyword evidence="7" id="KW-1185">Reference proteome</keyword>
<dbReference type="SUPFAM" id="SSF52540">
    <property type="entry name" value="P-loop containing nucleoside triphosphate hydrolases"/>
    <property type="match status" value="1"/>
</dbReference>
<dbReference type="OrthoDB" id="2077914at2"/>